<name>A0A0F9RRF9_9ZZZZ</name>
<proteinExistence type="predicted"/>
<comment type="caution">
    <text evidence="1">The sequence shown here is derived from an EMBL/GenBank/DDBJ whole genome shotgun (WGS) entry which is preliminary data.</text>
</comment>
<sequence>MAEQIDSINESAGLDNAIADEADASIDAMKDLANRKQAINEVMANIPIEFEVHDKTLQIHSKSANRMVIIDKIIGELQLLGEEEIEFPEFEEDLSEEKLREQRNEFMIKVEEKNAKIREKTFKVIFNIVNPILDKPEVSIDWLMEHLDITEGGTANQIMDAYNEKCNPGSLIKKILMSRKF</sequence>
<evidence type="ECO:0000313" key="1">
    <source>
        <dbReference type="EMBL" id="KKN59075.1"/>
    </source>
</evidence>
<accession>A0A0F9RRF9</accession>
<gene>
    <name evidence="1" type="ORF">LCGC14_0545550</name>
</gene>
<protein>
    <submittedName>
        <fullName evidence="1">Uncharacterized protein</fullName>
    </submittedName>
</protein>
<reference evidence="1" key="1">
    <citation type="journal article" date="2015" name="Nature">
        <title>Complex archaea that bridge the gap between prokaryotes and eukaryotes.</title>
        <authorList>
            <person name="Spang A."/>
            <person name="Saw J.H."/>
            <person name="Jorgensen S.L."/>
            <person name="Zaremba-Niedzwiedzka K."/>
            <person name="Martijn J."/>
            <person name="Lind A.E."/>
            <person name="van Eijk R."/>
            <person name="Schleper C."/>
            <person name="Guy L."/>
            <person name="Ettema T.J."/>
        </authorList>
    </citation>
    <scope>NUCLEOTIDE SEQUENCE</scope>
</reference>
<dbReference type="EMBL" id="LAZR01000740">
    <property type="protein sequence ID" value="KKN59075.1"/>
    <property type="molecule type" value="Genomic_DNA"/>
</dbReference>
<dbReference type="AlphaFoldDB" id="A0A0F9RRF9"/>
<organism evidence="1">
    <name type="scientific">marine sediment metagenome</name>
    <dbReference type="NCBI Taxonomy" id="412755"/>
    <lineage>
        <taxon>unclassified sequences</taxon>
        <taxon>metagenomes</taxon>
        <taxon>ecological metagenomes</taxon>
    </lineage>
</organism>